<name>A0AAV2G4R0_9ROSI</name>
<evidence type="ECO:0000256" key="1">
    <source>
        <dbReference type="SAM" id="MobiDB-lite"/>
    </source>
</evidence>
<dbReference type="Proteomes" id="UP001497516">
    <property type="component" value="Chromosome 8"/>
</dbReference>
<proteinExistence type="predicted"/>
<reference evidence="2 3" key="1">
    <citation type="submission" date="2024-04" db="EMBL/GenBank/DDBJ databases">
        <authorList>
            <person name="Fracassetti M."/>
        </authorList>
    </citation>
    <scope>NUCLEOTIDE SEQUENCE [LARGE SCALE GENOMIC DNA]</scope>
</reference>
<dbReference type="AlphaFoldDB" id="A0AAV2G4R0"/>
<keyword evidence="3" id="KW-1185">Reference proteome</keyword>
<evidence type="ECO:0000313" key="3">
    <source>
        <dbReference type="Proteomes" id="UP001497516"/>
    </source>
</evidence>
<gene>
    <name evidence="2" type="ORF">LTRI10_LOCUS45437</name>
</gene>
<sequence>MEGSMIPGEEATKGVAADEDQDVESVESLESLFQVAEAADVEEKGGSLNEFRRVLIGMTEREGGDREEIDGKGEGTEGHGSRTGAVEERDIGQMIC</sequence>
<protein>
    <submittedName>
        <fullName evidence="2">Uncharacterized protein</fullName>
    </submittedName>
</protein>
<evidence type="ECO:0000313" key="2">
    <source>
        <dbReference type="EMBL" id="CAL1405663.1"/>
    </source>
</evidence>
<dbReference type="EMBL" id="OZ034821">
    <property type="protein sequence ID" value="CAL1405663.1"/>
    <property type="molecule type" value="Genomic_DNA"/>
</dbReference>
<organism evidence="2 3">
    <name type="scientific">Linum trigynum</name>
    <dbReference type="NCBI Taxonomy" id="586398"/>
    <lineage>
        <taxon>Eukaryota</taxon>
        <taxon>Viridiplantae</taxon>
        <taxon>Streptophyta</taxon>
        <taxon>Embryophyta</taxon>
        <taxon>Tracheophyta</taxon>
        <taxon>Spermatophyta</taxon>
        <taxon>Magnoliopsida</taxon>
        <taxon>eudicotyledons</taxon>
        <taxon>Gunneridae</taxon>
        <taxon>Pentapetalae</taxon>
        <taxon>rosids</taxon>
        <taxon>fabids</taxon>
        <taxon>Malpighiales</taxon>
        <taxon>Linaceae</taxon>
        <taxon>Linum</taxon>
    </lineage>
</organism>
<feature type="region of interest" description="Disordered" evidence="1">
    <location>
        <begin position="62"/>
        <end position="96"/>
    </location>
</feature>
<feature type="region of interest" description="Disordered" evidence="1">
    <location>
        <begin position="1"/>
        <end position="23"/>
    </location>
</feature>
<accession>A0AAV2G4R0</accession>